<proteinExistence type="predicted"/>
<protein>
    <submittedName>
        <fullName evidence="1">Uncharacterized protein</fullName>
    </submittedName>
</protein>
<organism evidence="1 2">
    <name type="scientific">Melastoma candidum</name>
    <dbReference type="NCBI Taxonomy" id="119954"/>
    <lineage>
        <taxon>Eukaryota</taxon>
        <taxon>Viridiplantae</taxon>
        <taxon>Streptophyta</taxon>
        <taxon>Embryophyta</taxon>
        <taxon>Tracheophyta</taxon>
        <taxon>Spermatophyta</taxon>
        <taxon>Magnoliopsida</taxon>
        <taxon>eudicotyledons</taxon>
        <taxon>Gunneridae</taxon>
        <taxon>Pentapetalae</taxon>
        <taxon>rosids</taxon>
        <taxon>malvids</taxon>
        <taxon>Myrtales</taxon>
        <taxon>Melastomataceae</taxon>
        <taxon>Melastomatoideae</taxon>
        <taxon>Melastomateae</taxon>
        <taxon>Melastoma</taxon>
    </lineage>
</organism>
<evidence type="ECO:0000313" key="2">
    <source>
        <dbReference type="Proteomes" id="UP001057402"/>
    </source>
</evidence>
<comment type="caution">
    <text evidence="1">The sequence shown here is derived from an EMBL/GenBank/DDBJ whole genome shotgun (WGS) entry which is preliminary data.</text>
</comment>
<name>A0ACB9S4W3_9MYRT</name>
<evidence type="ECO:0000313" key="1">
    <source>
        <dbReference type="EMBL" id="KAI4385673.1"/>
    </source>
</evidence>
<sequence length="466" mass="50908">MEAPSNFGDCDALSEKSDLGNFHSPRNLPPNKTVSSTAIPKPRVSPILLISSSSSWGFDPLIDALELSSAMSLSLKLFILFLAILNLPAVTPTEIGVTCSRSAASSTPPNATSAPPTPERVADAVTDLKIHGVRLPDPTPQLVRAFLYTNTCLLLSIPNSLVPSLAANRSDALSWLYTNVIPFYPRVRITAISVGNNPLDDDESPLFDSVLPAIQNIRSSLEDLGIHKIAVSTTFSFISVMTSSFPPSSASFQQPLLDTLIRPLLQFLKDTNSSFMINLYPYNLYRLHSEVPIAFALFQEQPFLYRDDVVTGVRYRNLFDMMVDAVVVAMTVAGHENVPIIVAETGWPSASTDVAEVDANEAYAQMFVKGLVAHLRSGVGTPLRKEGVAEAYIYELIDRGIRRPVNGASSPQSRNWGLLYQNLTRKYDIQFTSAGTRRGPGSLVGTFCWVIVAFGWSTTRRNTGFC</sequence>
<dbReference type="Proteomes" id="UP001057402">
    <property type="component" value="Chromosome 2"/>
</dbReference>
<keyword evidence="2" id="KW-1185">Reference proteome</keyword>
<dbReference type="EMBL" id="CM042881">
    <property type="protein sequence ID" value="KAI4385673.1"/>
    <property type="molecule type" value="Genomic_DNA"/>
</dbReference>
<gene>
    <name evidence="1" type="ORF">MLD38_003670</name>
</gene>
<reference evidence="2" key="1">
    <citation type="journal article" date="2023" name="Front. Plant Sci.">
        <title>Chromosomal-level genome assembly of Melastoma candidum provides insights into trichome evolution.</title>
        <authorList>
            <person name="Zhong Y."/>
            <person name="Wu W."/>
            <person name="Sun C."/>
            <person name="Zou P."/>
            <person name="Liu Y."/>
            <person name="Dai S."/>
            <person name="Zhou R."/>
        </authorList>
    </citation>
    <scope>NUCLEOTIDE SEQUENCE [LARGE SCALE GENOMIC DNA]</scope>
</reference>
<accession>A0ACB9S4W3</accession>